<comment type="caution">
    <text evidence="2">The sequence shown here is derived from an EMBL/GenBank/DDBJ whole genome shotgun (WGS) entry which is preliminary data.</text>
</comment>
<proteinExistence type="predicted"/>
<reference evidence="2" key="1">
    <citation type="submission" date="2023-10" db="EMBL/GenBank/DDBJ databases">
        <title>Chromosome-level genome of the transformable northern wattle, Acacia crassicarpa.</title>
        <authorList>
            <person name="Massaro I."/>
            <person name="Sinha N.R."/>
            <person name="Poethig S."/>
            <person name="Leichty A.R."/>
        </authorList>
    </citation>
    <scope>NUCLEOTIDE SEQUENCE</scope>
    <source>
        <strain evidence="2">Acra3RX</strain>
        <tissue evidence="2">Leaf</tissue>
    </source>
</reference>
<name>A0AAE1N2U2_9FABA</name>
<sequence>MEEEEHEVYGGDIPDMGEMEGDLDSHHAYVDMSATDDDAVNFQDRQRRSSQWEKQIRGGQFSNRSRRKSLFELKTGRPRERE</sequence>
<protein>
    <submittedName>
        <fullName evidence="2">Uncharacterized protein</fullName>
    </submittedName>
</protein>
<evidence type="ECO:0000256" key="1">
    <source>
        <dbReference type="SAM" id="MobiDB-lite"/>
    </source>
</evidence>
<feature type="compositionally biased region" description="Basic and acidic residues" evidence="1">
    <location>
        <begin position="44"/>
        <end position="56"/>
    </location>
</feature>
<feature type="compositionally biased region" description="Basic and acidic residues" evidence="1">
    <location>
        <begin position="69"/>
        <end position="82"/>
    </location>
</feature>
<evidence type="ECO:0000313" key="3">
    <source>
        <dbReference type="Proteomes" id="UP001293593"/>
    </source>
</evidence>
<dbReference type="EMBL" id="JAWXYG010000002">
    <property type="protein sequence ID" value="KAK4281530.1"/>
    <property type="molecule type" value="Genomic_DNA"/>
</dbReference>
<organism evidence="2 3">
    <name type="scientific">Acacia crassicarpa</name>
    <name type="common">northern wattle</name>
    <dbReference type="NCBI Taxonomy" id="499986"/>
    <lineage>
        <taxon>Eukaryota</taxon>
        <taxon>Viridiplantae</taxon>
        <taxon>Streptophyta</taxon>
        <taxon>Embryophyta</taxon>
        <taxon>Tracheophyta</taxon>
        <taxon>Spermatophyta</taxon>
        <taxon>Magnoliopsida</taxon>
        <taxon>eudicotyledons</taxon>
        <taxon>Gunneridae</taxon>
        <taxon>Pentapetalae</taxon>
        <taxon>rosids</taxon>
        <taxon>fabids</taxon>
        <taxon>Fabales</taxon>
        <taxon>Fabaceae</taxon>
        <taxon>Caesalpinioideae</taxon>
        <taxon>mimosoid clade</taxon>
        <taxon>Acacieae</taxon>
        <taxon>Acacia</taxon>
    </lineage>
</organism>
<evidence type="ECO:0000313" key="2">
    <source>
        <dbReference type="EMBL" id="KAK4281530.1"/>
    </source>
</evidence>
<keyword evidence="3" id="KW-1185">Reference proteome</keyword>
<feature type="region of interest" description="Disordered" evidence="1">
    <location>
        <begin position="1"/>
        <end position="22"/>
    </location>
</feature>
<dbReference type="AlphaFoldDB" id="A0AAE1N2U2"/>
<accession>A0AAE1N2U2</accession>
<feature type="region of interest" description="Disordered" evidence="1">
    <location>
        <begin position="39"/>
        <end position="82"/>
    </location>
</feature>
<dbReference type="Proteomes" id="UP001293593">
    <property type="component" value="Unassembled WGS sequence"/>
</dbReference>
<gene>
    <name evidence="2" type="ORF">QN277_013010</name>
</gene>